<protein>
    <recommendedName>
        <fullName evidence="3">Reverse transcriptase zinc-binding domain-containing protein</fullName>
    </recommendedName>
</protein>
<dbReference type="EMBL" id="CAEKDK010000001">
    <property type="protein sequence ID" value="CAB4265491.1"/>
    <property type="molecule type" value="Genomic_DNA"/>
</dbReference>
<accession>A0A6J5TNL4</accession>
<reference evidence="1 2" key="1">
    <citation type="submission" date="2020-05" db="EMBL/GenBank/DDBJ databases">
        <authorList>
            <person name="Campoy J."/>
            <person name="Schneeberger K."/>
            <person name="Spophaly S."/>
        </authorList>
    </citation>
    <scope>NUCLEOTIDE SEQUENCE [LARGE SCALE GENOMIC DNA]</scope>
    <source>
        <strain evidence="1">PruArmRojPasFocal</strain>
    </source>
</reference>
<proteinExistence type="predicted"/>
<evidence type="ECO:0008006" key="3">
    <source>
        <dbReference type="Google" id="ProtNLM"/>
    </source>
</evidence>
<dbReference type="AlphaFoldDB" id="A0A6J5TNL4"/>
<gene>
    <name evidence="1" type="ORF">CURHAP_LOCUS7616</name>
</gene>
<evidence type="ECO:0000313" key="2">
    <source>
        <dbReference type="Proteomes" id="UP000507222"/>
    </source>
</evidence>
<name>A0A6J5TNL4_PRUAR</name>
<evidence type="ECO:0000313" key="1">
    <source>
        <dbReference type="EMBL" id="CAB4265491.1"/>
    </source>
</evidence>
<sequence>MDGWWDIEKLRSVLPEEWVQKIIGCPTDFGGTMEDCQIWQTTSNGLFSIKSAYNLLFSGMEWLNP</sequence>
<dbReference type="Proteomes" id="UP000507222">
    <property type="component" value="Unassembled WGS sequence"/>
</dbReference>
<organism evidence="1 2">
    <name type="scientific">Prunus armeniaca</name>
    <name type="common">Apricot</name>
    <name type="synonym">Armeniaca vulgaris</name>
    <dbReference type="NCBI Taxonomy" id="36596"/>
    <lineage>
        <taxon>Eukaryota</taxon>
        <taxon>Viridiplantae</taxon>
        <taxon>Streptophyta</taxon>
        <taxon>Embryophyta</taxon>
        <taxon>Tracheophyta</taxon>
        <taxon>Spermatophyta</taxon>
        <taxon>Magnoliopsida</taxon>
        <taxon>eudicotyledons</taxon>
        <taxon>Gunneridae</taxon>
        <taxon>Pentapetalae</taxon>
        <taxon>rosids</taxon>
        <taxon>fabids</taxon>
        <taxon>Rosales</taxon>
        <taxon>Rosaceae</taxon>
        <taxon>Amygdaloideae</taxon>
        <taxon>Amygdaleae</taxon>
        <taxon>Prunus</taxon>
    </lineage>
</organism>